<evidence type="ECO:0000256" key="3">
    <source>
        <dbReference type="ARBA" id="ARBA00022475"/>
    </source>
</evidence>
<comment type="similarity">
    <text evidence="2 15">Belongs to the G-protein coupled receptor 1 family.</text>
</comment>
<dbReference type="InterPro" id="IPR002172">
    <property type="entry name" value="LDrepeatLR_classA_rpt"/>
</dbReference>
<keyword evidence="13 15" id="KW-0807">Transducer</keyword>
<keyword evidence="8 15" id="KW-0297">G-protein coupled receptor</keyword>
<dbReference type="InterPro" id="IPR001611">
    <property type="entry name" value="Leu-rich_rpt"/>
</dbReference>
<protein>
    <recommendedName>
        <fullName evidence="18">G-protein coupled receptors family 1 profile domain-containing protein</fullName>
    </recommendedName>
</protein>
<feature type="transmembrane region" description="Helical" evidence="17">
    <location>
        <begin position="533"/>
        <end position="552"/>
    </location>
</feature>
<evidence type="ECO:0000259" key="18">
    <source>
        <dbReference type="PROSITE" id="PS50262"/>
    </source>
</evidence>
<feature type="compositionally biased region" description="Gly residues" evidence="16">
    <location>
        <begin position="712"/>
        <end position="736"/>
    </location>
</feature>
<dbReference type="PANTHER" id="PTHR24372">
    <property type="entry name" value="GLYCOPROTEIN HORMONE RECEPTOR"/>
    <property type="match status" value="1"/>
</dbReference>
<feature type="transmembrane region" description="Helical" evidence="17">
    <location>
        <begin position="666"/>
        <end position="686"/>
    </location>
</feature>
<sequence>MQCRRGAVAVVALVATTLLGVGLLLIMHEGSCGSGSFRCGNSSQCVPHHFVCNRHNDCANGEDENLRMCGDAHGWNETDKMFRRAGRGPDWSKCDLEGFPLGCHCRNTTQLICKGLGLRKPPTLHGDRLPERLILPDNNIQHLGPISLAHYNLTGLVLSGNGLHSIHKHALREQRRLKTLDLSNNTLEKLPRHLLQGMVHLKWLIVEHNQLQQLPLRALNGLRHLKLLDLSHNGLTLTGEHFPELPQLTILDLERNAITTLERELFNKLPRLSQLYLQHNRISTVNYGAFVGNRALLRLNLSFNYLHSMDSDTMKPLGGLKALSLKANPFDYIPRSLLLPLANLSSLNLEGIEMEQLDLHIFDADVLPSLQILWLHRFHFCSYAPWVKSCRPNTDGISSAEHLLQRPEQRAAVWVLAALTLGGNALVLGGRAAARDDSPALSAVVRNLAAADLLMGAYLCAVGVCDRELRGRYAAHALRWMASWRCTAAGAAAMLSSEVSVLVLLFLSLERFLLIAVPFGAPGGLSPRVARRVLAAIWALGLLLAALPAIQWRHSNRFYGTNGLCFPLHIEDPYMQGWQYSSFIVLGVNIPGMVVMGALYLGVFVSVWRTRRRAGAAVAASAERGSRELEIALRVLLLVLTDAACWVPVAALKLLALARGHVPADVYAWVVVLVLPVNSALNPLLYTFSTPRYRTRIVHLWRRARALCRGGGGGGGRGGGGDGGGGGAGGGRGGAGAASVALRRTGTSGGGGGGGGGWCWGRMGGARGSGGPAQLRPSTHDTDLSSHRVRRSDDPPPAITAMVAPGIAETAA</sequence>
<dbReference type="Pfam" id="PF13855">
    <property type="entry name" value="LRR_8"/>
    <property type="match status" value="2"/>
</dbReference>
<keyword evidence="12" id="KW-0325">Glycoprotein</keyword>
<keyword evidence="20" id="KW-1185">Reference proteome</keyword>
<proteinExistence type="inferred from homology"/>
<organism evidence="19 20">
    <name type="scientific">Gryllus longicercus</name>
    <dbReference type="NCBI Taxonomy" id="2509291"/>
    <lineage>
        <taxon>Eukaryota</taxon>
        <taxon>Metazoa</taxon>
        <taxon>Ecdysozoa</taxon>
        <taxon>Arthropoda</taxon>
        <taxon>Hexapoda</taxon>
        <taxon>Insecta</taxon>
        <taxon>Pterygota</taxon>
        <taxon>Neoptera</taxon>
        <taxon>Polyneoptera</taxon>
        <taxon>Orthoptera</taxon>
        <taxon>Ensifera</taxon>
        <taxon>Gryllidea</taxon>
        <taxon>Grylloidea</taxon>
        <taxon>Gryllidae</taxon>
        <taxon>Gryllinae</taxon>
        <taxon>Gryllus</taxon>
    </lineage>
</organism>
<dbReference type="InterPro" id="IPR008112">
    <property type="entry name" value="Relaxin_rcpt"/>
</dbReference>
<evidence type="ECO:0000256" key="14">
    <source>
        <dbReference type="PROSITE-ProRule" id="PRU00124"/>
    </source>
</evidence>
<keyword evidence="7 17" id="KW-1133">Transmembrane helix</keyword>
<dbReference type="PROSITE" id="PS50262">
    <property type="entry name" value="G_PROTEIN_RECEP_F1_2"/>
    <property type="match status" value="1"/>
</dbReference>
<feature type="compositionally biased region" description="Basic and acidic residues" evidence="16">
    <location>
        <begin position="778"/>
        <end position="794"/>
    </location>
</feature>
<evidence type="ECO:0000256" key="11">
    <source>
        <dbReference type="ARBA" id="ARBA00023170"/>
    </source>
</evidence>
<dbReference type="PRINTS" id="PR01739">
    <property type="entry name" value="RELAXINR"/>
</dbReference>
<dbReference type="PANTHER" id="PTHR24372:SF80">
    <property type="entry name" value="FI21465P1-RELATED"/>
    <property type="match status" value="1"/>
</dbReference>
<dbReference type="InterPro" id="IPR023415">
    <property type="entry name" value="LDLR_class-A_CS"/>
</dbReference>
<dbReference type="InterPro" id="IPR036055">
    <property type="entry name" value="LDL_receptor-like_sf"/>
</dbReference>
<dbReference type="PRINTS" id="PR00237">
    <property type="entry name" value="GPCRRHODOPSN"/>
</dbReference>
<keyword evidence="3" id="KW-1003">Cell membrane</keyword>
<dbReference type="AlphaFoldDB" id="A0AAN9W048"/>
<dbReference type="SMART" id="SM00369">
    <property type="entry name" value="LRR_TYP"/>
    <property type="match status" value="8"/>
</dbReference>
<dbReference type="EMBL" id="JAZDUA010000046">
    <property type="protein sequence ID" value="KAK7871072.1"/>
    <property type="molecule type" value="Genomic_DNA"/>
</dbReference>
<dbReference type="SUPFAM" id="SSF52058">
    <property type="entry name" value="L domain-like"/>
    <property type="match status" value="1"/>
</dbReference>
<evidence type="ECO:0000256" key="6">
    <source>
        <dbReference type="ARBA" id="ARBA00022737"/>
    </source>
</evidence>
<feature type="region of interest" description="Disordered" evidence="16">
    <location>
        <begin position="712"/>
        <end position="812"/>
    </location>
</feature>
<dbReference type="InterPro" id="IPR000276">
    <property type="entry name" value="GPCR_Rhodpsn"/>
</dbReference>
<evidence type="ECO:0000256" key="2">
    <source>
        <dbReference type="ARBA" id="ARBA00010663"/>
    </source>
</evidence>
<dbReference type="SUPFAM" id="SSF81321">
    <property type="entry name" value="Family A G protein-coupled receptor-like"/>
    <property type="match status" value="1"/>
</dbReference>
<keyword evidence="9 17" id="KW-0472">Membrane</keyword>
<dbReference type="GO" id="GO:0007189">
    <property type="term" value="P:adenylate cyclase-activating G protein-coupled receptor signaling pathway"/>
    <property type="evidence" value="ECO:0007669"/>
    <property type="project" value="TreeGrafter"/>
</dbReference>
<feature type="transmembrane region" description="Helical" evidence="17">
    <location>
        <begin position="631"/>
        <end position="654"/>
    </location>
</feature>
<evidence type="ECO:0000256" key="5">
    <source>
        <dbReference type="ARBA" id="ARBA00022692"/>
    </source>
</evidence>
<feature type="transmembrane region" description="Helical" evidence="17">
    <location>
        <begin position="583"/>
        <end position="610"/>
    </location>
</feature>
<keyword evidence="5 15" id="KW-0812">Transmembrane</keyword>
<evidence type="ECO:0000256" key="7">
    <source>
        <dbReference type="ARBA" id="ARBA00022989"/>
    </source>
</evidence>
<comment type="caution">
    <text evidence="19">The sequence shown here is derived from an EMBL/GenBank/DDBJ whole genome shotgun (WGS) entry which is preliminary data.</text>
</comment>
<dbReference type="CDD" id="cd00112">
    <property type="entry name" value="LDLa"/>
    <property type="match status" value="1"/>
</dbReference>
<reference evidence="19 20" key="1">
    <citation type="submission" date="2024-03" db="EMBL/GenBank/DDBJ databases">
        <title>The genome assembly and annotation of the cricket Gryllus longicercus Weissman &amp; Gray.</title>
        <authorList>
            <person name="Szrajer S."/>
            <person name="Gray D."/>
            <person name="Ylla G."/>
        </authorList>
    </citation>
    <scope>NUCLEOTIDE SEQUENCE [LARGE SCALE GENOMIC DNA]</scope>
    <source>
        <strain evidence="19">DAG 2021-001</strain>
        <tissue evidence="19">Whole body minus gut</tissue>
    </source>
</reference>
<feature type="transmembrane region" description="Helical" evidence="17">
    <location>
        <begin position="501"/>
        <end position="521"/>
    </location>
</feature>
<dbReference type="Pfam" id="PF00001">
    <property type="entry name" value="7tm_1"/>
    <property type="match status" value="1"/>
</dbReference>
<dbReference type="PROSITE" id="PS51450">
    <property type="entry name" value="LRR"/>
    <property type="match status" value="1"/>
</dbReference>
<dbReference type="PROSITE" id="PS00237">
    <property type="entry name" value="G_PROTEIN_RECEP_F1_1"/>
    <property type="match status" value="1"/>
</dbReference>
<evidence type="ECO:0000256" key="9">
    <source>
        <dbReference type="ARBA" id="ARBA00023136"/>
    </source>
</evidence>
<dbReference type="Pfam" id="PF00057">
    <property type="entry name" value="Ldl_recept_a"/>
    <property type="match status" value="1"/>
</dbReference>
<dbReference type="SMART" id="SM00192">
    <property type="entry name" value="LDLa"/>
    <property type="match status" value="1"/>
</dbReference>
<evidence type="ECO:0000313" key="19">
    <source>
        <dbReference type="EMBL" id="KAK7871072.1"/>
    </source>
</evidence>
<comment type="subcellular location">
    <subcellularLocation>
        <location evidence="1">Cell membrane</location>
        <topology evidence="1">Multi-pass membrane protein</topology>
    </subcellularLocation>
</comment>
<evidence type="ECO:0000256" key="13">
    <source>
        <dbReference type="ARBA" id="ARBA00023224"/>
    </source>
</evidence>
<comment type="caution">
    <text evidence="14">Lacks conserved residue(s) required for the propagation of feature annotation.</text>
</comment>
<dbReference type="Gene3D" id="3.80.10.10">
    <property type="entry name" value="Ribonuclease Inhibitor"/>
    <property type="match status" value="3"/>
</dbReference>
<dbReference type="InterPro" id="IPR032675">
    <property type="entry name" value="LRR_dom_sf"/>
</dbReference>
<dbReference type="GO" id="GO:0009755">
    <property type="term" value="P:hormone-mediated signaling pathway"/>
    <property type="evidence" value="ECO:0007669"/>
    <property type="project" value="TreeGrafter"/>
</dbReference>
<name>A0AAN9W048_9ORTH</name>
<evidence type="ECO:0000256" key="16">
    <source>
        <dbReference type="SAM" id="MobiDB-lite"/>
    </source>
</evidence>
<keyword evidence="11 15" id="KW-0675">Receptor</keyword>
<feature type="domain" description="G-protein coupled receptors family 1 profile" evidence="18">
    <location>
        <begin position="423"/>
        <end position="686"/>
    </location>
</feature>
<dbReference type="PROSITE" id="PS50068">
    <property type="entry name" value="LDLRA_2"/>
    <property type="match status" value="1"/>
</dbReference>
<evidence type="ECO:0000256" key="12">
    <source>
        <dbReference type="ARBA" id="ARBA00023180"/>
    </source>
</evidence>
<accession>A0AAN9W048</accession>
<feature type="transmembrane region" description="Helical" evidence="17">
    <location>
        <begin position="6"/>
        <end position="26"/>
    </location>
</feature>
<dbReference type="Proteomes" id="UP001378592">
    <property type="component" value="Unassembled WGS sequence"/>
</dbReference>
<dbReference type="InterPro" id="IPR003591">
    <property type="entry name" value="Leu-rich_rpt_typical-subtyp"/>
</dbReference>
<dbReference type="InterPro" id="IPR017452">
    <property type="entry name" value="GPCR_Rhodpsn_7TM"/>
</dbReference>
<evidence type="ECO:0000256" key="1">
    <source>
        <dbReference type="ARBA" id="ARBA00004651"/>
    </source>
</evidence>
<evidence type="ECO:0000256" key="15">
    <source>
        <dbReference type="RuleBase" id="RU000688"/>
    </source>
</evidence>
<evidence type="ECO:0000256" key="4">
    <source>
        <dbReference type="ARBA" id="ARBA00022614"/>
    </source>
</evidence>
<dbReference type="Gene3D" id="4.10.400.10">
    <property type="entry name" value="Low-density Lipoprotein Receptor"/>
    <property type="match status" value="1"/>
</dbReference>
<dbReference type="GO" id="GO:0005886">
    <property type="term" value="C:plasma membrane"/>
    <property type="evidence" value="ECO:0007669"/>
    <property type="project" value="UniProtKB-SubCell"/>
</dbReference>
<feature type="compositionally biased region" description="Gly residues" evidence="16">
    <location>
        <begin position="747"/>
        <end position="771"/>
    </location>
</feature>
<keyword evidence="10" id="KW-1015">Disulfide bond</keyword>
<feature type="transmembrane region" description="Helical" evidence="17">
    <location>
        <begin position="411"/>
        <end position="432"/>
    </location>
</feature>
<feature type="transmembrane region" description="Helical" evidence="17">
    <location>
        <begin position="444"/>
        <end position="465"/>
    </location>
</feature>
<keyword evidence="6" id="KW-0677">Repeat</keyword>
<evidence type="ECO:0000256" key="17">
    <source>
        <dbReference type="SAM" id="Phobius"/>
    </source>
</evidence>
<dbReference type="SUPFAM" id="SSF57424">
    <property type="entry name" value="LDL receptor-like module"/>
    <property type="match status" value="1"/>
</dbReference>
<keyword evidence="4" id="KW-0433">Leucine-rich repeat</keyword>
<evidence type="ECO:0000256" key="8">
    <source>
        <dbReference type="ARBA" id="ARBA00023040"/>
    </source>
</evidence>
<dbReference type="PROSITE" id="PS01209">
    <property type="entry name" value="LDLRA_1"/>
    <property type="match status" value="1"/>
</dbReference>
<dbReference type="GO" id="GO:0008528">
    <property type="term" value="F:G protein-coupled peptide receptor activity"/>
    <property type="evidence" value="ECO:0007669"/>
    <property type="project" value="TreeGrafter"/>
</dbReference>
<gene>
    <name evidence="19" type="ORF">R5R35_007270</name>
</gene>
<evidence type="ECO:0000256" key="10">
    <source>
        <dbReference type="ARBA" id="ARBA00023157"/>
    </source>
</evidence>
<dbReference type="PRINTS" id="PR00019">
    <property type="entry name" value="LEURICHRPT"/>
</dbReference>
<evidence type="ECO:0000313" key="20">
    <source>
        <dbReference type="Proteomes" id="UP001378592"/>
    </source>
</evidence>
<dbReference type="Gene3D" id="1.20.1070.10">
    <property type="entry name" value="Rhodopsin 7-helix transmembrane proteins"/>
    <property type="match status" value="1"/>
</dbReference>